<dbReference type="InterPro" id="IPR045864">
    <property type="entry name" value="aa-tRNA-synth_II/BPL/LPL"/>
</dbReference>
<sequence>MNIIKLNATASTNIFLKEMALHNEVDNLTVVVTEDQFKGKGQRGNGWSSEKGKNLTFSVFLKDFVQQHHDLFLLNIIVPLCVIEALKKFDIPNVKVKWPNDILSGNKKIAGILVENFFRSNGSIYSVIGIGLNVNQDHFPHLPQAASLKMIKDRTFSKEEILLAIMEQMQSFFSDSVELNEDEIWNKYHDFLFRKGVPTVFESAESGKFMGIIQEVNREGKLCIQLEDDSVRTFDVKEVKMYY</sequence>
<keyword evidence="4" id="KW-1185">Reference proteome</keyword>
<dbReference type="RefSeq" id="WP_109569870.1">
    <property type="nucleotide sequence ID" value="NZ_CP029463.1"/>
</dbReference>
<dbReference type="PANTHER" id="PTHR12835">
    <property type="entry name" value="BIOTIN PROTEIN LIGASE"/>
    <property type="match status" value="1"/>
</dbReference>
<dbReference type="Pfam" id="PF03099">
    <property type="entry name" value="BPL_LplA_LipB"/>
    <property type="match status" value="1"/>
</dbReference>
<feature type="domain" description="BPL/LPL catalytic" evidence="2">
    <location>
        <begin position="1"/>
        <end position="177"/>
    </location>
</feature>
<dbReference type="GO" id="GO:0005737">
    <property type="term" value="C:cytoplasm"/>
    <property type="evidence" value="ECO:0007669"/>
    <property type="project" value="TreeGrafter"/>
</dbReference>
<reference evidence="3 4" key="1">
    <citation type="submission" date="2018-05" db="EMBL/GenBank/DDBJ databases">
        <title>Flavobacterium sp. MEBiC07310.</title>
        <authorList>
            <person name="Baek K."/>
        </authorList>
    </citation>
    <scope>NUCLEOTIDE SEQUENCE [LARGE SCALE GENOMIC DNA]</scope>
    <source>
        <strain evidence="3 4">MEBiC07310</strain>
    </source>
</reference>
<name>A0A2U8QWU1_9FLAO</name>
<protein>
    <submittedName>
        <fullName evidence="3">Biotin--[acetyl-CoA-carboxylase] ligase</fullName>
    </submittedName>
</protein>
<evidence type="ECO:0000256" key="1">
    <source>
        <dbReference type="ARBA" id="ARBA00022598"/>
    </source>
</evidence>
<dbReference type="KEGG" id="fse:DI487_12015"/>
<dbReference type="NCBIfam" id="TIGR00121">
    <property type="entry name" value="birA_ligase"/>
    <property type="match status" value="1"/>
</dbReference>
<dbReference type="SUPFAM" id="SSF55681">
    <property type="entry name" value="Class II aaRS and biotin synthetases"/>
    <property type="match status" value="1"/>
</dbReference>
<dbReference type="PROSITE" id="PS51733">
    <property type="entry name" value="BPL_LPL_CATALYTIC"/>
    <property type="match status" value="1"/>
</dbReference>
<dbReference type="InterPro" id="IPR004143">
    <property type="entry name" value="BPL_LPL_catalytic"/>
</dbReference>
<dbReference type="InterPro" id="IPR004408">
    <property type="entry name" value="Biotin_CoA_COase_ligase"/>
</dbReference>
<accession>A0A2U8QWU1</accession>
<dbReference type="Proteomes" id="UP000245429">
    <property type="component" value="Chromosome"/>
</dbReference>
<evidence type="ECO:0000313" key="3">
    <source>
        <dbReference type="EMBL" id="AWM14511.1"/>
    </source>
</evidence>
<evidence type="ECO:0000259" key="2">
    <source>
        <dbReference type="PROSITE" id="PS51733"/>
    </source>
</evidence>
<proteinExistence type="predicted"/>
<organism evidence="3 4">
    <name type="scientific">Flavobacterium sediminis</name>
    <dbReference type="NCBI Taxonomy" id="2201181"/>
    <lineage>
        <taxon>Bacteria</taxon>
        <taxon>Pseudomonadati</taxon>
        <taxon>Bacteroidota</taxon>
        <taxon>Flavobacteriia</taxon>
        <taxon>Flavobacteriales</taxon>
        <taxon>Flavobacteriaceae</taxon>
        <taxon>Flavobacterium</taxon>
    </lineage>
</organism>
<keyword evidence="1 3" id="KW-0436">Ligase</keyword>
<evidence type="ECO:0000313" key="4">
    <source>
        <dbReference type="Proteomes" id="UP000245429"/>
    </source>
</evidence>
<dbReference type="CDD" id="cd16442">
    <property type="entry name" value="BPL"/>
    <property type="match status" value="1"/>
</dbReference>
<dbReference type="AlphaFoldDB" id="A0A2U8QWU1"/>
<dbReference type="PANTHER" id="PTHR12835:SF5">
    <property type="entry name" value="BIOTIN--PROTEIN LIGASE"/>
    <property type="match status" value="1"/>
</dbReference>
<gene>
    <name evidence="3" type="ORF">DI487_12015</name>
</gene>
<dbReference type="OrthoDB" id="9807064at2"/>
<dbReference type="Gene3D" id="3.30.930.10">
    <property type="entry name" value="Bira Bifunctional Protein, Domain 2"/>
    <property type="match status" value="1"/>
</dbReference>
<dbReference type="GO" id="GO:0004077">
    <property type="term" value="F:biotin--[biotin carboxyl-carrier protein] ligase activity"/>
    <property type="evidence" value="ECO:0007669"/>
    <property type="project" value="InterPro"/>
</dbReference>
<dbReference type="EMBL" id="CP029463">
    <property type="protein sequence ID" value="AWM14511.1"/>
    <property type="molecule type" value="Genomic_DNA"/>
</dbReference>